<dbReference type="Pfam" id="PF00651">
    <property type="entry name" value="BTB"/>
    <property type="match status" value="1"/>
</dbReference>
<dbReference type="STRING" id="1432141.A0A015KQ75"/>
<evidence type="ECO:0000313" key="4">
    <source>
        <dbReference type="Proteomes" id="UP000022910"/>
    </source>
</evidence>
<keyword evidence="4" id="KW-1185">Reference proteome</keyword>
<dbReference type="InterPro" id="IPR011333">
    <property type="entry name" value="SKP1/BTB/POZ_sf"/>
</dbReference>
<dbReference type="CDD" id="cd18186">
    <property type="entry name" value="BTB_POZ_ZBTB_KLHL-like"/>
    <property type="match status" value="1"/>
</dbReference>
<dbReference type="Gene3D" id="3.30.565.10">
    <property type="entry name" value="Histidine kinase-like ATPase, C-terminal domain"/>
    <property type="match status" value="1"/>
</dbReference>
<dbReference type="NCBIfam" id="NF047352">
    <property type="entry name" value="P_loop_sacsin"/>
    <property type="match status" value="2"/>
</dbReference>
<dbReference type="InterPro" id="IPR058210">
    <property type="entry name" value="SACS/Nov_dom"/>
</dbReference>
<dbReference type="SUPFAM" id="SSF54695">
    <property type="entry name" value="POZ domain"/>
    <property type="match status" value="1"/>
</dbReference>
<dbReference type="SUPFAM" id="SSF55874">
    <property type="entry name" value="ATPase domain of HSP90 chaperone/DNA topoisomerase II/histidine kinase"/>
    <property type="match status" value="2"/>
</dbReference>
<dbReference type="InterPro" id="IPR052972">
    <property type="entry name" value="Sacsin_chaperone_reg"/>
</dbReference>
<name>A0A015KQ75_RHIIW</name>
<reference evidence="3 4" key="1">
    <citation type="submission" date="2014-02" db="EMBL/GenBank/DDBJ databases">
        <title>Single nucleus genome sequencing reveals high similarity among nuclei of an endomycorrhizal fungus.</title>
        <authorList>
            <person name="Lin K."/>
            <person name="Geurts R."/>
            <person name="Zhang Z."/>
            <person name="Limpens E."/>
            <person name="Saunders D.G."/>
            <person name="Mu D."/>
            <person name="Pang E."/>
            <person name="Cao H."/>
            <person name="Cha H."/>
            <person name="Lin T."/>
            <person name="Zhou Q."/>
            <person name="Shang Y."/>
            <person name="Li Y."/>
            <person name="Ivanov S."/>
            <person name="Sharma T."/>
            <person name="Velzen R.V."/>
            <person name="Ruijter N.D."/>
            <person name="Aanen D.K."/>
            <person name="Win J."/>
            <person name="Kamoun S."/>
            <person name="Bisseling T."/>
            <person name="Huang S."/>
        </authorList>
    </citation>
    <scope>NUCLEOTIDE SEQUENCE [LARGE SCALE GENOMIC DNA]</scope>
    <source>
        <strain evidence="4">DAOM197198w</strain>
    </source>
</reference>
<dbReference type="OrthoDB" id="1262810at2759"/>
<dbReference type="PROSITE" id="PS50097">
    <property type="entry name" value="BTB"/>
    <property type="match status" value="1"/>
</dbReference>
<evidence type="ECO:0000313" key="3">
    <source>
        <dbReference type="EMBL" id="EXX69729.1"/>
    </source>
</evidence>
<evidence type="ECO:0000259" key="2">
    <source>
        <dbReference type="PROSITE" id="PS50097"/>
    </source>
</evidence>
<dbReference type="InterPro" id="IPR036890">
    <property type="entry name" value="HATPase_C_sf"/>
</dbReference>
<dbReference type="PANTHER" id="PTHR15600:SF42">
    <property type="entry name" value="SACSIN"/>
    <property type="match status" value="1"/>
</dbReference>
<dbReference type="Pfam" id="PF25794">
    <property type="entry name" value="SACS"/>
    <property type="match status" value="2"/>
</dbReference>
<dbReference type="Proteomes" id="UP000022910">
    <property type="component" value="Unassembled WGS sequence"/>
</dbReference>
<organism evidence="3 4">
    <name type="scientific">Rhizophagus irregularis (strain DAOM 197198w)</name>
    <name type="common">Glomus intraradices</name>
    <dbReference type="NCBI Taxonomy" id="1432141"/>
    <lineage>
        <taxon>Eukaryota</taxon>
        <taxon>Fungi</taxon>
        <taxon>Fungi incertae sedis</taxon>
        <taxon>Mucoromycota</taxon>
        <taxon>Glomeromycotina</taxon>
        <taxon>Glomeromycetes</taxon>
        <taxon>Glomerales</taxon>
        <taxon>Glomeraceae</taxon>
        <taxon>Rhizophagus</taxon>
    </lineage>
</organism>
<dbReference type="HOGENOM" id="CLU_000417_0_0_1"/>
<dbReference type="Gene3D" id="3.30.710.10">
    <property type="entry name" value="Potassium Channel Kv1.1, Chain A"/>
    <property type="match status" value="1"/>
</dbReference>
<sequence>MTNLNNNPGTPPRGEEFKPREPYTHRLKKLLEEYPDGTQVLREILQNSDDAKSKVQTFILDHNTYQSERLLEPHLNKYKHFNLNIDKYQGPALLAINETTFENNDFESLLSLADSKKQDQFDKIGVMGVGFNSIYHITDSPSFITGDKYVVLDPHEWYYNGGVKFNFIEENLIQEYPDQFAPFTPFGISCNERFDGTIFRYPLRDSTFSNISKKIYKTDEILEMFRKFYENESIHCLLFLKHIECISFYELKKGASKPELLYKIQLDNAIQVRNKRSSIVENIVPLMDELRLGKLNDNTQLKSSYVASFRHQKGEDTDGEINRWLILNYLDDLLETEAHFQKRFNKSIGDHKFIPNVGLAVPLNSLNVIGRLFCFLPLPIDMPFIVSVHGYFAVSNNRRSLWSAAGNEDLAFDGLANLKIQWNKYLFEKVLPKAWIGFLLELTKVDDTDIQLNDIYRFWPRAINMSDSINTFCEDLLKNVVENLNIEDRVFNGPSLNAIGYCWLSLSDGYLDEKSLDSNLLKIIGNIGFPVISVSYDIIRILQRSRHNDNLKRLSPAVIRDYLDLKFNRTRWEDAAVSRQDVLQLFKYILSDRDFNELEGFKMIPLANGTLGTLTLYSDSYVYIDEITNYRNEHTNNLINQLNSDKLIDKTIDFELYEILYNSAKARWGGCNLNIKILDEIGVRDLILIIRDMNENEELSTNEIENVIEILKRIAKIQNDDKIEGNNLQRLDELLIPSTNNKLVELQDIYYDDMGDRLDDNEKSKYEITHNFVTQNIAEGLGIQTLKGKIFGNKDSDWETYEQHESLTTRIKNILDDYSIDSLFKEFLQNADDAGATEFSVFVDERTFQHNSKNLFSDEMVCWQGPAIWIYNNAEFTDDDFRSLLKLGTRGKSRDEKKIGRFGIGFNCAFHVTDLPSFVSGKYIAFLDPHAKFLPEQGFPPRRPKGARIDFMEKNFKSFYDQCHPYKMLNCNFSREFKGTLFRLPLRTSTTGDQSDISNKFYEIGEILQLFNDVQDMNEMLFLRNIESCSLFRMDDTNTKLIWRTEINNFDSCRLSRQNVVDEVQIYQLDIKRTNMRNKKISEIWLLCSGRHKFISEQDLRVFSKENRLMPRGGIASLLARSSEKSLDELRNESIINPPKLRGEMYSYLSLSINTNLGVHLNGNFFLPSARNGILQSKTDFLQGDCINAKWNRYILYDVLPYLHVKLLNHVVDRHENREANFLSYISNNLWPITRNSTISLYEDYYLNVIKTLGTGNHRVFWTEFNGGQFISLKEAKIFEEVEEAIIANILVSSGVPTVKLDRDKIEQLNKIVESRDPPNFPYMPVSGESVCEELQMVISSIPSFNNISNDGNMQYNRDSLFELLSFILQDKNSFGTLTDLPLVPLNNGSVGKFGEVYYVGKQKHLDLFPNIGPSKFVSTKLPENLQKIFVDDNFCACTNIKKFDASGILDLLRSVIQPVRELKWVPDGNSLPNKSWLKKIWAILYKDMKKVDFNKLSKFPLIPVVQPSDMLIRPDKNNPIIYIPESGHTLYPLYPALMKLNVHITNMVVPEKAHENLKKCIVECTPVNIINSLEKIRSSLSLTMKQLFEISEILPEEYILFRTLIREGMDAFVAQQQNQKNFMDIPRSLPIWEVNLCDDKFFDATSGILLPHGFPFYSFRENSNVYKPTKKDRASLTKLGAACMSGLELLEDLIQQIITLFPTPSKHPKYITFLREILSDKWRNDKIVQYLIKYPMFPNKALTEFVKINTLYDMNVPIFRRIFKDDKFLPSELQDNAVCLEALKSMGLICKMIPTEIPETNGNQREVLLNTLLKKLTEQQDNEYHDVIFNVGMKKIGANRYVLSAASEHFEREFHGLSERSEIEINVPDDIQPISIEILLRWLYGQPFEVAKTIATNEIPSSAYISFIMNVLKVTHIYKVEEFKNIVETSIKKGQYVNIQEVYLILKLSRECNAQGLINFYENHIKSNKGIFREQLSQSENATNEEMLQMINSILEGQE</sequence>
<feature type="region of interest" description="Disordered" evidence="1">
    <location>
        <begin position="1"/>
        <end position="21"/>
    </location>
</feature>
<dbReference type="InterPro" id="IPR000210">
    <property type="entry name" value="BTB/POZ_dom"/>
</dbReference>
<proteinExistence type="predicted"/>
<evidence type="ECO:0000256" key="1">
    <source>
        <dbReference type="SAM" id="MobiDB-lite"/>
    </source>
</evidence>
<accession>A0A015KQ75</accession>
<dbReference type="SMART" id="SM00225">
    <property type="entry name" value="BTB"/>
    <property type="match status" value="1"/>
</dbReference>
<protein>
    <recommendedName>
        <fullName evidence="2">BTB domain-containing protein</fullName>
    </recommendedName>
</protein>
<comment type="caution">
    <text evidence="3">The sequence shown here is derived from an EMBL/GenBank/DDBJ whole genome shotgun (WGS) entry which is preliminary data.</text>
</comment>
<dbReference type="PANTHER" id="PTHR15600">
    <property type="entry name" value="SACSIN"/>
    <property type="match status" value="1"/>
</dbReference>
<dbReference type="GO" id="GO:0030544">
    <property type="term" value="F:Hsp70 protein binding"/>
    <property type="evidence" value="ECO:0007669"/>
    <property type="project" value="TreeGrafter"/>
</dbReference>
<gene>
    <name evidence="3" type="ORF">RirG_093750</name>
</gene>
<feature type="domain" description="BTB" evidence="2">
    <location>
        <begin position="1826"/>
        <end position="1893"/>
    </location>
</feature>
<dbReference type="EMBL" id="JEMT01016790">
    <property type="protein sequence ID" value="EXX69729.1"/>
    <property type="molecule type" value="Genomic_DNA"/>
</dbReference>